<dbReference type="InterPro" id="IPR036792">
    <property type="entry name" value="Asp_carbatrfase_reg_C_sf"/>
</dbReference>
<evidence type="ECO:0000259" key="5">
    <source>
        <dbReference type="Pfam" id="PF02748"/>
    </source>
</evidence>
<evidence type="ECO:0000313" key="6">
    <source>
        <dbReference type="EMBL" id="KXG74292.1"/>
    </source>
</evidence>
<evidence type="ECO:0000256" key="1">
    <source>
        <dbReference type="ARBA" id="ARBA00022723"/>
    </source>
</evidence>
<dbReference type="PANTHER" id="PTHR35805">
    <property type="entry name" value="ASPARTATE CARBAMOYLTRANSFERASE REGULATORY CHAIN"/>
    <property type="match status" value="1"/>
</dbReference>
<feature type="domain" description="Aspartate carbamoyltransferase regulatory subunit C-terminal" evidence="5">
    <location>
        <begin position="95"/>
        <end position="140"/>
    </location>
</feature>
<proteinExistence type="predicted"/>
<dbReference type="EMBL" id="LOEE01000059">
    <property type="protein sequence ID" value="KXG74292.1"/>
    <property type="molecule type" value="Genomic_DNA"/>
</dbReference>
<accession>A0A140L167</accession>
<comment type="caution">
    <text evidence="6">The sequence shown here is derived from an EMBL/GenBank/DDBJ whole genome shotgun (WGS) entry which is preliminary data.</text>
</comment>
<dbReference type="PATRIC" id="fig|520762.4.peg.2757"/>
<dbReference type="InterPro" id="IPR036793">
    <property type="entry name" value="Asp_carbatrfase_reg_N_sf"/>
</dbReference>
<dbReference type="RefSeq" id="WP_068557406.1">
    <property type="nucleotide sequence ID" value="NZ_LOEE01000059.1"/>
</dbReference>
<name>A0A140L167_9FIRM</name>
<dbReference type="Gene3D" id="2.30.30.20">
    <property type="entry name" value="Aspartate carbamoyltransferase regulatory subunit, C-terminal domain"/>
    <property type="match status" value="1"/>
</dbReference>
<keyword evidence="6" id="KW-0808">Transferase</keyword>
<gene>
    <name evidence="6" type="primary">pyrI</name>
    <name evidence="6" type="ORF">AN619_24840</name>
</gene>
<dbReference type="Gene3D" id="3.30.70.140">
    <property type="entry name" value="Aspartate carbamoyltransferase regulatory subunit, N-terminal domain"/>
    <property type="match status" value="1"/>
</dbReference>
<dbReference type="NCBIfam" id="NF002063">
    <property type="entry name" value="PRK00893.1-3"/>
    <property type="match status" value="1"/>
</dbReference>
<keyword evidence="2" id="KW-0862">Zinc</keyword>
<dbReference type="Pfam" id="PF02748">
    <property type="entry name" value="PyrI_C"/>
    <property type="match status" value="1"/>
</dbReference>
<organism evidence="6 7">
    <name type="scientific">Thermotalea metallivorans</name>
    <dbReference type="NCBI Taxonomy" id="520762"/>
    <lineage>
        <taxon>Bacteria</taxon>
        <taxon>Bacillati</taxon>
        <taxon>Bacillota</taxon>
        <taxon>Clostridia</taxon>
        <taxon>Peptostreptococcales</taxon>
        <taxon>Thermotaleaceae</taxon>
        <taxon>Thermotalea</taxon>
    </lineage>
</organism>
<dbReference type="GO" id="GO:0016740">
    <property type="term" value="F:transferase activity"/>
    <property type="evidence" value="ECO:0007669"/>
    <property type="project" value="UniProtKB-KW"/>
</dbReference>
<protein>
    <submittedName>
        <fullName evidence="6">Aspartate carbamoyltransferase regulatory chain</fullName>
    </submittedName>
</protein>
<reference evidence="6 7" key="1">
    <citation type="submission" date="2015-12" db="EMBL/GenBank/DDBJ databases">
        <title>Draft genome sequence of the thermoanaerobe Thermotalea metallivorans, an isolate from the runoff channel of the Great Artesian Basin, Australia.</title>
        <authorList>
            <person name="Patel B.K."/>
        </authorList>
    </citation>
    <scope>NUCLEOTIDE SEQUENCE [LARGE SCALE GENOMIC DNA]</scope>
    <source>
        <strain evidence="6 7">B2-1</strain>
    </source>
</reference>
<sequence>MLEVTSIRKGIVLDHISSGNGLKIFNKLMLDRVDYPVVLLMNVSSKQMGRKDIIKIENNIDIDLDFLGLIDHHITVNVIEDNKIVSKKKVEIPKKVKGIFSCHNPRCITNFDDYVKPTFHLVSEKTLEYKCSYCEEITKYKL</sequence>
<dbReference type="SUPFAM" id="SSF54893">
    <property type="entry name" value="Aspartate carbamoyltransferase, Regulatory-chain, N-terminal domain"/>
    <property type="match status" value="1"/>
</dbReference>
<feature type="domain" description="Aspartate carbamoyltransferase regulatory subunit N-terminal" evidence="4">
    <location>
        <begin position="2"/>
        <end position="91"/>
    </location>
</feature>
<evidence type="ECO:0000256" key="2">
    <source>
        <dbReference type="ARBA" id="ARBA00022833"/>
    </source>
</evidence>
<keyword evidence="7" id="KW-1185">Reference proteome</keyword>
<dbReference type="OrthoDB" id="5599321at2"/>
<dbReference type="STRING" id="520762.AN619_24840"/>
<dbReference type="Pfam" id="PF01948">
    <property type="entry name" value="PyrI"/>
    <property type="match status" value="1"/>
</dbReference>
<dbReference type="InterPro" id="IPR020545">
    <property type="entry name" value="Asp_carbamoyltransf_reg_N"/>
</dbReference>
<dbReference type="GO" id="GO:0006207">
    <property type="term" value="P:'de novo' pyrimidine nucleobase biosynthetic process"/>
    <property type="evidence" value="ECO:0007669"/>
    <property type="project" value="InterPro"/>
</dbReference>
<dbReference type="Proteomes" id="UP000070456">
    <property type="component" value="Unassembled WGS sequence"/>
</dbReference>
<dbReference type="SUPFAM" id="SSF57825">
    <property type="entry name" value="Aspartate carbamoyltransferase, Regulatory-chain, C-terminal domain"/>
    <property type="match status" value="1"/>
</dbReference>
<dbReference type="InterPro" id="IPR020542">
    <property type="entry name" value="Asp_carbamoyltrfase_reg_C"/>
</dbReference>
<evidence type="ECO:0000256" key="3">
    <source>
        <dbReference type="ARBA" id="ARBA00022975"/>
    </source>
</evidence>
<keyword evidence="3" id="KW-0665">Pyrimidine biosynthesis</keyword>
<evidence type="ECO:0000313" key="7">
    <source>
        <dbReference type="Proteomes" id="UP000070456"/>
    </source>
</evidence>
<dbReference type="AlphaFoldDB" id="A0A140L167"/>
<dbReference type="GO" id="GO:0046872">
    <property type="term" value="F:metal ion binding"/>
    <property type="evidence" value="ECO:0007669"/>
    <property type="project" value="UniProtKB-KW"/>
</dbReference>
<dbReference type="GO" id="GO:0009347">
    <property type="term" value="C:aspartate carbamoyltransferase complex"/>
    <property type="evidence" value="ECO:0007669"/>
    <property type="project" value="InterPro"/>
</dbReference>
<dbReference type="PANTHER" id="PTHR35805:SF1">
    <property type="entry name" value="ASPARTATE CARBAMOYLTRANSFERASE REGULATORY CHAIN"/>
    <property type="match status" value="1"/>
</dbReference>
<keyword evidence="1" id="KW-0479">Metal-binding</keyword>
<dbReference type="GO" id="GO:0006221">
    <property type="term" value="P:pyrimidine nucleotide biosynthetic process"/>
    <property type="evidence" value="ECO:0007669"/>
    <property type="project" value="UniProtKB-KW"/>
</dbReference>
<evidence type="ECO:0000259" key="4">
    <source>
        <dbReference type="Pfam" id="PF01948"/>
    </source>
</evidence>
<dbReference type="InterPro" id="IPR002801">
    <property type="entry name" value="Asp_carbamoylTrfase_reg"/>
</dbReference>